<reference evidence="3" key="1">
    <citation type="journal article" date="2019" name="Int. J. Syst. Evol. Microbiol.">
        <title>The Global Catalogue of Microorganisms (GCM) 10K type strain sequencing project: providing services to taxonomists for standard genome sequencing and annotation.</title>
        <authorList>
            <consortium name="The Broad Institute Genomics Platform"/>
            <consortium name="The Broad Institute Genome Sequencing Center for Infectious Disease"/>
            <person name="Wu L."/>
            <person name="Ma J."/>
        </authorList>
    </citation>
    <scope>NUCLEOTIDE SEQUENCE [LARGE SCALE GENOMIC DNA]</scope>
    <source>
        <strain evidence="3">KACC 11588</strain>
    </source>
</reference>
<feature type="transmembrane region" description="Helical" evidence="1">
    <location>
        <begin position="71"/>
        <end position="92"/>
    </location>
</feature>
<evidence type="ECO:0000313" key="3">
    <source>
        <dbReference type="Proteomes" id="UP001596056"/>
    </source>
</evidence>
<dbReference type="EMBL" id="JBHSNA010000005">
    <property type="protein sequence ID" value="MFC5566412.1"/>
    <property type="molecule type" value="Genomic_DNA"/>
</dbReference>
<feature type="transmembrane region" description="Helical" evidence="1">
    <location>
        <begin position="123"/>
        <end position="147"/>
    </location>
</feature>
<proteinExistence type="predicted"/>
<name>A0ABW0SC57_9RHOB</name>
<evidence type="ECO:0000256" key="1">
    <source>
        <dbReference type="SAM" id="Phobius"/>
    </source>
</evidence>
<feature type="transmembrane region" description="Helical" evidence="1">
    <location>
        <begin position="47"/>
        <end position="65"/>
    </location>
</feature>
<dbReference type="Proteomes" id="UP001596056">
    <property type="component" value="Unassembled WGS sequence"/>
</dbReference>
<evidence type="ECO:0000313" key="2">
    <source>
        <dbReference type="EMBL" id="MFC5566412.1"/>
    </source>
</evidence>
<dbReference type="Pfam" id="PF09955">
    <property type="entry name" value="DUF2189"/>
    <property type="match status" value="1"/>
</dbReference>
<accession>A0ABW0SC57</accession>
<feature type="transmembrane region" description="Helical" evidence="1">
    <location>
        <begin position="226"/>
        <end position="250"/>
    </location>
</feature>
<feature type="transmembrane region" description="Helical" evidence="1">
    <location>
        <begin position="203"/>
        <end position="220"/>
    </location>
</feature>
<keyword evidence="1" id="KW-0812">Transmembrane</keyword>
<keyword evidence="1" id="KW-0472">Membrane</keyword>
<organism evidence="2 3">
    <name type="scientific">Rubellimicrobium aerolatum</name>
    <dbReference type="NCBI Taxonomy" id="490979"/>
    <lineage>
        <taxon>Bacteria</taxon>
        <taxon>Pseudomonadati</taxon>
        <taxon>Pseudomonadota</taxon>
        <taxon>Alphaproteobacteria</taxon>
        <taxon>Rhodobacterales</taxon>
        <taxon>Roseobacteraceae</taxon>
        <taxon>Rubellimicrobium</taxon>
    </lineage>
</organism>
<dbReference type="RefSeq" id="WP_209840039.1">
    <property type="nucleotide sequence ID" value="NZ_JAGGJP010000006.1"/>
</dbReference>
<sequence>MTSSADPTGADRPAPASPLPAIARLTWADLRAALSAGAADFRAAPRFGLFFSAVYVLGGFLMIWLGAGTVAWTLATSLGFPLLAPFAAAGLYEVSRRLERGAPLRWGEVLGVVWAERNRQLPWAGAIIVIYFLFWTFLAHMIFALFMGLSTMTNISTSWEVLLTADGLTMIAVEFVVGGVLAFLLFALTVVSLPLLLDKEVDFVSAMILSVSCVAANPLAMAAWAALIALATLLALLPWFLGLVVVLPVLGHATWHLYRRALVAP</sequence>
<comment type="caution">
    <text evidence="2">The sequence shown here is derived from an EMBL/GenBank/DDBJ whole genome shotgun (WGS) entry which is preliminary data.</text>
</comment>
<keyword evidence="1" id="KW-1133">Transmembrane helix</keyword>
<gene>
    <name evidence="2" type="ORF">ACFPOC_08265</name>
</gene>
<dbReference type="InterPro" id="IPR018692">
    <property type="entry name" value="DUF2189"/>
</dbReference>
<feature type="transmembrane region" description="Helical" evidence="1">
    <location>
        <begin position="167"/>
        <end position="191"/>
    </location>
</feature>
<protein>
    <submittedName>
        <fullName evidence="2">DUF2189 domain-containing protein</fullName>
    </submittedName>
</protein>
<keyword evidence="3" id="KW-1185">Reference proteome</keyword>